<gene>
    <name evidence="1" type="ORF">BSF38_03758</name>
</gene>
<accession>A0A1U7CTM4</accession>
<dbReference type="AlphaFoldDB" id="A0A1U7CTM4"/>
<organism evidence="1 2">
    <name type="scientific">Paludisphaera borealis</name>
    <dbReference type="NCBI Taxonomy" id="1387353"/>
    <lineage>
        <taxon>Bacteria</taxon>
        <taxon>Pseudomonadati</taxon>
        <taxon>Planctomycetota</taxon>
        <taxon>Planctomycetia</taxon>
        <taxon>Isosphaerales</taxon>
        <taxon>Isosphaeraceae</taxon>
        <taxon>Paludisphaera</taxon>
    </lineage>
</organism>
<protein>
    <submittedName>
        <fullName evidence="1">Uncharacterized protein</fullName>
    </submittedName>
</protein>
<reference evidence="2" key="1">
    <citation type="submission" date="2016-12" db="EMBL/GenBank/DDBJ databases">
        <title>Comparative genomics of four Isosphaeraceae planctomycetes: a common pool of plasmids and glycoside hydrolase genes.</title>
        <authorList>
            <person name="Ivanova A."/>
        </authorList>
    </citation>
    <scope>NUCLEOTIDE SEQUENCE [LARGE SCALE GENOMIC DNA]</scope>
    <source>
        <strain evidence="2">PX4</strain>
    </source>
</reference>
<evidence type="ECO:0000313" key="1">
    <source>
        <dbReference type="EMBL" id="APW62223.1"/>
    </source>
</evidence>
<dbReference type="KEGG" id="pbor:BSF38_03758"/>
<dbReference type="EMBL" id="CP019082">
    <property type="protein sequence ID" value="APW62223.1"/>
    <property type="molecule type" value="Genomic_DNA"/>
</dbReference>
<proteinExistence type="predicted"/>
<dbReference type="OrthoDB" id="241374at2"/>
<dbReference type="RefSeq" id="WP_076348145.1">
    <property type="nucleotide sequence ID" value="NZ_CP019082.1"/>
</dbReference>
<keyword evidence="2" id="KW-1185">Reference proteome</keyword>
<name>A0A1U7CTM4_9BACT</name>
<dbReference type="PROSITE" id="PS51257">
    <property type="entry name" value="PROKAR_LIPOPROTEIN"/>
    <property type="match status" value="1"/>
</dbReference>
<dbReference type="Proteomes" id="UP000186309">
    <property type="component" value="Chromosome"/>
</dbReference>
<evidence type="ECO:0000313" key="2">
    <source>
        <dbReference type="Proteomes" id="UP000186309"/>
    </source>
</evidence>
<sequence>MRTNSAADGRSLPTLALGVFCALAAASCDGRQTASETAVVGAKAPDPPLDPNIVRSGAAVQDLDDPRLAYLREASIRWRRFQGPERMVVDQVCLVPDVPTFLATVAGWDERHFFPILIDDPQWTLPFLRAFRPARIVRCQPTSPTANRSPGNAAYDRWQDALTAVSRGWVHEAPGDAKLPPAGAFPRQAGLTPPGAVLSHPESPMLAAAVALAAGRFQPLLRVEPMTVEGGLRNAQNGPKTLGFTDAPTEDQAVEFARKVQSRIVPLAASHERLGDDLDFLTLAGDWPYRYRVDSGPDSVRGERAVDDLIGRVLAPGPYDSDKALLRWAYTGRILGDPPASVYRAMCSLFLQPETALFWDTYGGGRPWEEYEMTSAATTFGVIRPERGAVVARSGDGSDLASWHHVFQPVDRFGLLMINSSGEPKRFAIRRGPGRPSDVPFGGPAVVSMIHSFSAALPDDPSTIAGRFLDHGAYIYFGSMYEPYLPAFRTPRLLAQLIVAQVPLGAALREGPYERFGLPWRLVYLGDPLFRVHPSPSLYRPVRMSPEHWSEIGAGQSAPPVAIIGREEDREDRPATDAGPAETLDWCLDAALLSFRGPSHDESPTASPPSFAPAVVDLREFLVAIDRDRLDPGRRSILDELMIDQSTTAGASWPLLQWLLRIAPQDRSSRVWRAIETTVMNRFADFTRVDDFANALDFWTDQILRPWPPGSEFPSHFTERFGAVADPPRRLEPYRRRLADALSRLTARDPSSAQISLLAAELKRVEEASKR</sequence>